<sequence>MEFKALICMVFISMVSGDMFDIKPCLTRDSQPGSCFYSRFCHEYWLFPKKQRSSFQNTEACGFEMVCCPMYSRTHFHPPSEPYGFEIGASQTETSRVPHFLKPTNSPRILKKSSTTVRTIIPSSQKPVVVTDNAAGGSVSNIDTTPGFVSSGEIVNPQILFPNNCSTVFLETRIFGGTETQIGEFPWMALLEYDYHNESRMVCGGSLITNLHVLTAAHCAHEQILKASNLTLRSVRLGEWDITTDPDCIKPSASLRNRQKPKCFPKILTIPIQKIIIHPQYEVEASAAKHDIAILELQEYIQFNNFVKPICLPENDKSTTLATVAGWGRAENGLPSRQLLKVDVPLANRQECESNYREKNVSLISSQLCYGVKGKDSCAGDSGGPLMQMNESGNGQFSVRMIGIVSAGPPRCGLTDTPGIYTKVYDYVPWIRNQIRSTNERVAKFRSDQTPKSYADDSNTKCYTRDDAKGVCLRTRDCPEYLATRGRERRIFRKIEGCPPFHICCPVSPNSHSSQEPETKNRTLFTDHKLNTDNDTTQVSSPKPQLIPLPNVKWNNSKLILPSNCRANLYDIRIMGGSETDVGEVPWMALLEYESGNELEFKCGGSLISNWHVLTAAHCSDKELLEKYGITLRSVRLGEWDTSLDPDCFVEIESPLKSPKLQCAPKILRIPIEKVFFPPLYKTNSTSRYHDIALLQLKEPVQFNNFVRPICLPINEDITPWATVVGWGRTETSVRSDKLLKVDLPLVDRHQCELTYNKINVPLISSQLCFGGEKNRDSCDGDSGGPLFQTDYSGGVDSSRVQIVGVVSMGPRDCGIQGLTGIYTKVYDYVPWMYEQFRLMDIS</sequence>
<dbReference type="Proteomes" id="UP001239111">
    <property type="component" value="Chromosome 2"/>
</dbReference>
<name>A0ACC2NZF5_9HYME</name>
<protein>
    <submittedName>
        <fullName evidence="1">Uncharacterized protein</fullName>
    </submittedName>
</protein>
<proteinExistence type="predicted"/>
<reference evidence="1" key="1">
    <citation type="submission" date="2023-04" db="EMBL/GenBank/DDBJ databases">
        <title>A chromosome-level genome assembly of the parasitoid wasp Eretmocerus hayati.</title>
        <authorList>
            <person name="Zhong Y."/>
            <person name="Liu S."/>
            <person name="Liu Y."/>
        </authorList>
    </citation>
    <scope>NUCLEOTIDE SEQUENCE</scope>
    <source>
        <strain evidence="1">ZJU_SS_LIU_2023</strain>
    </source>
</reference>
<accession>A0ACC2NZF5</accession>
<evidence type="ECO:0000313" key="2">
    <source>
        <dbReference type="Proteomes" id="UP001239111"/>
    </source>
</evidence>
<keyword evidence="2" id="KW-1185">Reference proteome</keyword>
<gene>
    <name evidence="1" type="ORF">QAD02_011972</name>
</gene>
<evidence type="ECO:0000313" key="1">
    <source>
        <dbReference type="EMBL" id="KAJ8676186.1"/>
    </source>
</evidence>
<dbReference type="EMBL" id="CM056742">
    <property type="protein sequence ID" value="KAJ8676186.1"/>
    <property type="molecule type" value="Genomic_DNA"/>
</dbReference>
<comment type="caution">
    <text evidence="1">The sequence shown here is derived from an EMBL/GenBank/DDBJ whole genome shotgun (WGS) entry which is preliminary data.</text>
</comment>
<organism evidence="1 2">
    <name type="scientific">Eretmocerus hayati</name>
    <dbReference type="NCBI Taxonomy" id="131215"/>
    <lineage>
        <taxon>Eukaryota</taxon>
        <taxon>Metazoa</taxon>
        <taxon>Ecdysozoa</taxon>
        <taxon>Arthropoda</taxon>
        <taxon>Hexapoda</taxon>
        <taxon>Insecta</taxon>
        <taxon>Pterygota</taxon>
        <taxon>Neoptera</taxon>
        <taxon>Endopterygota</taxon>
        <taxon>Hymenoptera</taxon>
        <taxon>Apocrita</taxon>
        <taxon>Proctotrupomorpha</taxon>
        <taxon>Chalcidoidea</taxon>
        <taxon>Aphelinidae</taxon>
        <taxon>Aphelininae</taxon>
        <taxon>Eretmocerus</taxon>
    </lineage>
</organism>